<organism evidence="3 4">
    <name type="scientific">Ramalina farinacea</name>
    <dbReference type="NCBI Taxonomy" id="258253"/>
    <lineage>
        <taxon>Eukaryota</taxon>
        <taxon>Fungi</taxon>
        <taxon>Dikarya</taxon>
        <taxon>Ascomycota</taxon>
        <taxon>Pezizomycotina</taxon>
        <taxon>Lecanoromycetes</taxon>
        <taxon>OSLEUM clade</taxon>
        <taxon>Lecanoromycetidae</taxon>
        <taxon>Lecanorales</taxon>
        <taxon>Lecanorineae</taxon>
        <taxon>Ramalinaceae</taxon>
        <taxon>Ramalina</taxon>
    </lineage>
</organism>
<feature type="region of interest" description="Disordered" evidence="2">
    <location>
        <begin position="221"/>
        <end position="370"/>
    </location>
</feature>
<dbReference type="PANTHER" id="PTHR42067:SF1">
    <property type="entry name" value="MITOTIC APPARATUS PROTEIN P62"/>
    <property type="match status" value="1"/>
</dbReference>
<accession>A0AA43QJU3</accession>
<dbReference type="AlphaFoldDB" id="A0AA43QJU3"/>
<feature type="compositionally biased region" description="Acidic residues" evidence="2">
    <location>
        <begin position="356"/>
        <end position="370"/>
    </location>
</feature>
<reference evidence="3" key="1">
    <citation type="journal article" date="2023" name="Genome Biol. Evol.">
        <title>First Whole Genome Sequence and Flow Cytometry Genome Size Data for the Lichen-Forming Fungus Ramalina farinacea (Ascomycota).</title>
        <authorList>
            <person name="Llewellyn T."/>
            <person name="Mian S."/>
            <person name="Hill R."/>
            <person name="Leitch I.J."/>
            <person name="Gaya E."/>
        </authorList>
    </citation>
    <scope>NUCLEOTIDE SEQUENCE</scope>
    <source>
        <strain evidence="3">LIQ254RAFAR</strain>
    </source>
</reference>
<sequence length="370" mass="40602">MAAAQVLRVPRIDSEGDFVLVNVSSNGSKPLDLKIEATEGESPYITTIKQSRISQFRDSKNSLDDRSWELLLRCIFLYEPIPGHLRSNLEVVAAVTGGKLAIRLRNNIEGIIQNLGEILLKEDQHLELDTIGWASTAILRGNSLASEVQSLQQRYNEQDATIVALHQQLSDLIKAKEDHETALLEKFRELLNEKKLKIRDQQRLLAGAKIDPEHAIKVEAARTAGGKGRKAGDSKVGKRKAAIQESDPEEDAGFGTRPEVKEEESDGGGPSATPEPSSANDDVTEDEDDDNTKEDEPKFARPEKRILGMNDMMNEQGMQLDGPASDLDPPSKQSQDEAGSQDAAGSIRAANHTALDDDETTDDDDDDDEL</sequence>
<dbReference type="PANTHER" id="PTHR42067">
    <property type="entry name" value="YALI0C15378P"/>
    <property type="match status" value="1"/>
</dbReference>
<dbReference type="EMBL" id="JAPUFD010000006">
    <property type="protein sequence ID" value="MDI1487828.1"/>
    <property type="molecule type" value="Genomic_DNA"/>
</dbReference>
<protein>
    <submittedName>
        <fullName evidence="3">Uncharacterized protein</fullName>
    </submittedName>
</protein>
<feature type="compositionally biased region" description="Basic and acidic residues" evidence="2">
    <location>
        <begin position="294"/>
        <end position="306"/>
    </location>
</feature>
<gene>
    <name evidence="3" type="ORF">OHK93_007101</name>
</gene>
<dbReference type="InterPro" id="IPR014751">
    <property type="entry name" value="XRCC4-like_C"/>
</dbReference>
<keyword evidence="4" id="KW-1185">Reference proteome</keyword>
<evidence type="ECO:0000256" key="1">
    <source>
        <dbReference type="SAM" id="Coils"/>
    </source>
</evidence>
<dbReference type="Proteomes" id="UP001161017">
    <property type="component" value="Unassembled WGS sequence"/>
</dbReference>
<keyword evidence="1" id="KW-0175">Coiled coil</keyword>
<feature type="coiled-coil region" evidence="1">
    <location>
        <begin position="148"/>
        <end position="204"/>
    </location>
</feature>
<evidence type="ECO:0000313" key="4">
    <source>
        <dbReference type="Proteomes" id="UP001161017"/>
    </source>
</evidence>
<name>A0AA43QJU3_9LECA</name>
<evidence type="ECO:0000256" key="2">
    <source>
        <dbReference type="SAM" id="MobiDB-lite"/>
    </source>
</evidence>
<feature type="compositionally biased region" description="Acidic residues" evidence="2">
    <location>
        <begin position="282"/>
        <end position="293"/>
    </location>
</feature>
<dbReference type="SUPFAM" id="SSF58022">
    <property type="entry name" value="XRCC4, C-terminal oligomerization domain"/>
    <property type="match status" value="1"/>
</dbReference>
<comment type="caution">
    <text evidence="3">The sequence shown here is derived from an EMBL/GenBank/DDBJ whole genome shotgun (WGS) entry which is preliminary data.</text>
</comment>
<proteinExistence type="predicted"/>
<evidence type="ECO:0000313" key="3">
    <source>
        <dbReference type="EMBL" id="MDI1487828.1"/>
    </source>
</evidence>
<dbReference type="Gene3D" id="1.20.5.370">
    <property type="match status" value="1"/>
</dbReference>